<sequence length="352" mass="38547">MLHGGVSVDRATRPGAPHPRRGAAASSANERREPSTGPGDDRRDHPLNDEVHFIAVNYRGSSALPAYLRSLREQDSPSWRMTVVDNSEDRQETRSLIDIAGATPQVKIVRAPRNLGYFGAAHWLTTHEDTVPATWTVVSNMDIRLATPTFVTDLLNLDGGAPVVAPSVTAMPSGRAQNPYLVSRPDQLAMWRRRAMFANPIIGQAVVLAGAAKYHLRNRFTESSRAQRQAIYAPHGSIIPIHRRFFLAGGTLAHPVFLFAEEINIGEQCHRRGLAVRYEPSLKVIHQEHQSTHLLRSWRVLRAQGEAARYGQRLIAGKLPRAGSPLGTPADGHGGGQHDNRGGPMRARSGTG</sequence>
<proteinExistence type="predicted"/>
<organism evidence="2 3">
    <name type="scientific">Micromonospora solifontis</name>
    <dbReference type="NCBI Taxonomy" id="2487138"/>
    <lineage>
        <taxon>Bacteria</taxon>
        <taxon>Bacillati</taxon>
        <taxon>Actinomycetota</taxon>
        <taxon>Actinomycetes</taxon>
        <taxon>Micromonosporales</taxon>
        <taxon>Micromonosporaceae</taxon>
        <taxon>Micromonospora</taxon>
    </lineage>
</organism>
<evidence type="ECO:0000313" key="3">
    <source>
        <dbReference type="Proteomes" id="UP000280698"/>
    </source>
</evidence>
<reference evidence="2 3" key="1">
    <citation type="submission" date="2018-11" db="EMBL/GenBank/DDBJ databases">
        <title>Micromonospora sp. PPF5-17, a new actinomycetes isolated from a hot spring soil.</title>
        <authorList>
            <person name="Thawai C."/>
        </authorList>
    </citation>
    <scope>NUCLEOTIDE SEQUENCE [LARGE SCALE GENOMIC DNA]</scope>
    <source>
        <strain evidence="2 3">PPF5-17</strain>
    </source>
</reference>
<accession>A0ABX9W9I2</accession>
<feature type="region of interest" description="Disordered" evidence="1">
    <location>
        <begin position="1"/>
        <end position="46"/>
    </location>
</feature>
<evidence type="ECO:0000256" key="1">
    <source>
        <dbReference type="SAM" id="MobiDB-lite"/>
    </source>
</evidence>
<name>A0ABX9W9I2_9ACTN</name>
<feature type="compositionally biased region" description="Basic and acidic residues" evidence="1">
    <location>
        <begin position="29"/>
        <end position="46"/>
    </location>
</feature>
<gene>
    <name evidence="2" type="ORF">EFE23_24785</name>
</gene>
<protein>
    <submittedName>
        <fullName evidence="2">Glycosyltransferase</fullName>
    </submittedName>
</protein>
<evidence type="ECO:0000313" key="2">
    <source>
        <dbReference type="EMBL" id="RNL89603.1"/>
    </source>
</evidence>
<dbReference type="Proteomes" id="UP000280698">
    <property type="component" value="Unassembled WGS sequence"/>
</dbReference>
<dbReference type="InterPro" id="IPR029044">
    <property type="entry name" value="Nucleotide-diphossugar_trans"/>
</dbReference>
<keyword evidence="3" id="KW-1185">Reference proteome</keyword>
<dbReference type="Gene3D" id="3.90.550.10">
    <property type="entry name" value="Spore Coat Polysaccharide Biosynthesis Protein SpsA, Chain A"/>
    <property type="match status" value="1"/>
</dbReference>
<dbReference type="SUPFAM" id="SSF53448">
    <property type="entry name" value="Nucleotide-diphospho-sugar transferases"/>
    <property type="match status" value="1"/>
</dbReference>
<dbReference type="EMBL" id="RJLN01000108">
    <property type="protein sequence ID" value="RNL89603.1"/>
    <property type="molecule type" value="Genomic_DNA"/>
</dbReference>
<feature type="region of interest" description="Disordered" evidence="1">
    <location>
        <begin position="319"/>
        <end position="352"/>
    </location>
</feature>
<comment type="caution">
    <text evidence="2">The sequence shown here is derived from an EMBL/GenBank/DDBJ whole genome shotgun (WGS) entry which is preliminary data.</text>
</comment>